<dbReference type="PANTHER" id="PTHR30136">
    <property type="entry name" value="HELIX-TURN-HELIX TRANSCRIPTIONAL REGULATOR, ICLR FAMILY"/>
    <property type="match status" value="1"/>
</dbReference>
<keyword evidence="1" id="KW-0319">Glycerol metabolism</keyword>
<dbReference type="EMBL" id="BOPF01000009">
    <property type="protein sequence ID" value="GIJ46272.1"/>
    <property type="molecule type" value="Genomic_DNA"/>
</dbReference>
<dbReference type="Proteomes" id="UP000619260">
    <property type="component" value="Unassembled WGS sequence"/>
</dbReference>
<dbReference type="InterPro" id="IPR050707">
    <property type="entry name" value="HTH_MetabolicPath_Reg"/>
</dbReference>
<evidence type="ECO:0000313" key="9">
    <source>
        <dbReference type="EMBL" id="GIJ46272.1"/>
    </source>
</evidence>
<accession>A0A8J4DRF6</accession>
<dbReference type="PROSITE" id="PS51077">
    <property type="entry name" value="HTH_ICLR"/>
    <property type="match status" value="1"/>
</dbReference>
<evidence type="ECO:0000256" key="2">
    <source>
        <dbReference type="ARBA" id="ARBA00023015"/>
    </source>
</evidence>
<dbReference type="GO" id="GO:0003677">
    <property type="term" value="F:DNA binding"/>
    <property type="evidence" value="ECO:0007669"/>
    <property type="project" value="UniProtKB-KW"/>
</dbReference>
<evidence type="ECO:0000256" key="4">
    <source>
        <dbReference type="ARBA" id="ARBA00023163"/>
    </source>
</evidence>
<dbReference type="SUPFAM" id="SSF46785">
    <property type="entry name" value="Winged helix' DNA-binding domain"/>
    <property type="match status" value="1"/>
</dbReference>
<comment type="function">
    <text evidence="5">May be an activator protein for the gylABX operon.</text>
</comment>
<gene>
    <name evidence="9" type="ORF">Val02_31580</name>
</gene>
<feature type="domain" description="IclR-ED" evidence="8">
    <location>
        <begin position="64"/>
        <end position="243"/>
    </location>
</feature>
<dbReference type="Gene3D" id="1.10.10.10">
    <property type="entry name" value="Winged helix-like DNA-binding domain superfamily/Winged helix DNA-binding domain"/>
    <property type="match status" value="1"/>
</dbReference>
<dbReference type="InterPro" id="IPR029016">
    <property type="entry name" value="GAF-like_dom_sf"/>
</dbReference>
<dbReference type="SMART" id="SM00346">
    <property type="entry name" value="HTH_ICLR"/>
    <property type="match status" value="1"/>
</dbReference>
<dbReference type="GO" id="GO:0045892">
    <property type="term" value="P:negative regulation of DNA-templated transcription"/>
    <property type="evidence" value="ECO:0007669"/>
    <property type="project" value="TreeGrafter"/>
</dbReference>
<dbReference type="PROSITE" id="PS51078">
    <property type="entry name" value="ICLR_ED"/>
    <property type="match status" value="1"/>
</dbReference>
<organism evidence="9 10">
    <name type="scientific">Virgisporangium aliadipatigenens</name>
    <dbReference type="NCBI Taxonomy" id="741659"/>
    <lineage>
        <taxon>Bacteria</taxon>
        <taxon>Bacillati</taxon>
        <taxon>Actinomycetota</taxon>
        <taxon>Actinomycetes</taxon>
        <taxon>Micromonosporales</taxon>
        <taxon>Micromonosporaceae</taxon>
        <taxon>Virgisporangium</taxon>
    </lineage>
</organism>
<evidence type="ECO:0000256" key="5">
    <source>
        <dbReference type="ARBA" id="ARBA00058938"/>
    </source>
</evidence>
<dbReference type="Gene3D" id="3.30.450.40">
    <property type="match status" value="1"/>
</dbReference>
<evidence type="ECO:0000259" key="8">
    <source>
        <dbReference type="PROSITE" id="PS51078"/>
    </source>
</evidence>
<evidence type="ECO:0000259" key="7">
    <source>
        <dbReference type="PROSITE" id="PS51077"/>
    </source>
</evidence>
<dbReference type="InterPro" id="IPR005471">
    <property type="entry name" value="Tscrpt_reg_IclR_N"/>
</dbReference>
<keyword evidence="10" id="KW-1185">Reference proteome</keyword>
<evidence type="ECO:0000256" key="6">
    <source>
        <dbReference type="ARBA" id="ARBA00070406"/>
    </source>
</evidence>
<dbReference type="InterPro" id="IPR036388">
    <property type="entry name" value="WH-like_DNA-bd_sf"/>
</dbReference>
<keyword evidence="4" id="KW-0804">Transcription</keyword>
<dbReference type="Pfam" id="PF09339">
    <property type="entry name" value="HTH_IclR"/>
    <property type="match status" value="1"/>
</dbReference>
<protein>
    <recommendedName>
        <fullName evidence="6">Glycerol operon regulatory protein</fullName>
    </recommendedName>
</protein>
<reference evidence="9" key="1">
    <citation type="submission" date="2021-01" db="EMBL/GenBank/DDBJ databases">
        <title>Whole genome shotgun sequence of Virgisporangium aliadipatigenens NBRC 105644.</title>
        <authorList>
            <person name="Komaki H."/>
            <person name="Tamura T."/>
        </authorList>
    </citation>
    <scope>NUCLEOTIDE SEQUENCE</scope>
    <source>
        <strain evidence="9">NBRC 105644</strain>
    </source>
</reference>
<dbReference type="InterPro" id="IPR036390">
    <property type="entry name" value="WH_DNA-bd_sf"/>
</dbReference>
<name>A0A8J4DRF6_9ACTN</name>
<feature type="domain" description="HTH iclR-type" evidence="7">
    <location>
        <begin position="2"/>
        <end position="63"/>
    </location>
</feature>
<dbReference type="GO" id="GO:0006071">
    <property type="term" value="P:glycerol metabolic process"/>
    <property type="evidence" value="ECO:0007669"/>
    <property type="project" value="UniProtKB-KW"/>
</dbReference>
<evidence type="ECO:0000256" key="3">
    <source>
        <dbReference type="ARBA" id="ARBA00023125"/>
    </source>
</evidence>
<comment type="caution">
    <text evidence="9">The sequence shown here is derived from an EMBL/GenBank/DDBJ whole genome shotgun (WGS) entry which is preliminary data.</text>
</comment>
<dbReference type="SUPFAM" id="SSF55781">
    <property type="entry name" value="GAF domain-like"/>
    <property type="match status" value="1"/>
</dbReference>
<dbReference type="Pfam" id="PF01614">
    <property type="entry name" value="IclR_C"/>
    <property type="match status" value="1"/>
</dbReference>
<evidence type="ECO:0000256" key="1">
    <source>
        <dbReference type="ARBA" id="ARBA00022798"/>
    </source>
</evidence>
<dbReference type="GO" id="GO:0003700">
    <property type="term" value="F:DNA-binding transcription factor activity"/>
    <property type="evidence" value="ECO:0007669"/>
    <property type="project" value="TreeGrafter"/>
</dbReference>
<sequence>MRSVSSRLLGLLDAFSDGHRRLSLTEISRRTGTPMGTAHRLVGELVAWGALERDDSGRYQIGLRLWEVAALAPRGLGLREAAMPFMEDLYEATHQHVQLAVLDGLEVVYIERISGRDAVAVHSRVGGRWPAHATGVGLVLLAHAAPEAQERYLAGPLATFTRMTIADAGRLRRVLAEVRRTGVAISDRQVTMDALSVAAPVRDRAGAVVAALSVVVGVDGPAAAALVPAVVTAARGISRSIFRHPERP</sequence>
<keyword evidence="2" id="KW-0805">Transcription regulation</keyword>
<proteinExistence type="predicted"/>
<dbReference type="AlphaFoldDB" id="A0A8J4DRF6"/>
<dbReference type="InterPro" id="IPR014757">
    <property type="entry name" value="Tscrpt_reg_IclR_C"/>
</dbReference>
<dbReference type="FunFam" id="1.10.10.10:FF:000056">
    <property type="entry name" value="IclR family transcriptional regulator"/>
    <property type="match status" value="1"/>
</dbReference>
<evidence type="ECO:0000313" key="10">
    <source>
        <dbReference type="Proteomes" id="UP000619260"/>
    </source>
</evidence>
<dbReference type="PANTHER" id="PTHR30136:SF24">
    <property type="entry name" value="HTH-TYPE TRANSCRIPTIONAL REPRESSOR ALLR"/>
    <property type="match status" value="1"/>
</dbReference>
<keyword evidence="3" id="KW-0238">DNA-binding</keyword>